<sequence length="417" mass="48332">MNYFDDTPCDRIIKKSRYEYVDPSVSFQFLNMNYFDDTPCDRIIKKSRYEYVDPSVRQWWYDVFAMLEKQFSVAPDERIDVIEELLPEIKNKLEAILTFQKHSPDQFEVIHPSEHSLFTNIGSYKSKYGSNDSLDTQYEEYDQEYVQHNAGPGDPYIKFFKTKTDRAAIWKTLPPLKLEEMNLTQKAKAITEMIAQDFYEWLKNIGGDEQPTLDTQTIIRLFEIGFNYHAAHSLCVKIKEMPAVTDAIAETRNLPEASVRECLHTQLQQDLRAYKTKEKLVAFGKMLPLELRSKPPREDFVKKWLHCKKVPRKLATMEAVWGGIEGLRSTRAFCHWLIDHPEIIPPHYLEEKGMLDLEYLLAPHYSVEDFAEPTVELGGIGVKIGTVPNETAPAETEASKADEGKQQQQQPQVYSTI</sequence>
<dbReference type="AlphaFoldDB" id="A0AAW1K156"/>
<accession>A0AAW1K156</accession>
<gene>
    <name evidence="2" type="ORF">QE152_g25870</name>
</gene>
<organism evidence="2 3">
    <name type="scientific">Popillia japonica</name>
    <name type="common">Japanese beetle</name>
    <dbReference type="NCBI Taxonomy" id="7064"/>
    <lineage>
        <taxon>Eukaryota</taxon>
        <taxon>Metazoa</taxon>
        <taxon>Ecdysozoa</taxon>
        <taxon>Arthropoda</taxon>
        <taxon>Hexapoda</taxon>
        <taxon>Insecta</taxon>
        <taxon>Pterygota</taxon>
        <taxon>Neoptera</taxon>
        <taxon>Endopterygota</taxon>
        <taxon>Coleoptera</taxon>
        <taxon>Polyphaga</taxon>
        <taxon>Scarabaeiformia</taxon>
        <taxon>Scarabaeidae</taxon>
        <taxon>Rutelinae</taxon>
        <taxon>Popillia</taxon>
    </lineage>
</organism>
<reference evidence="2 3" key="1">
    <citation type="journal article" date="2024" name="BMC Genomics">
        <title>De novo assembly and annotation of Popillia japonica's genome with initial clues to its potential as an invasive pest.</title>
        <authorList>
            <person name="Cucini C."/>
            <person name="Boschi S."/>
            <person name="Funari R."/>
            <person name="Cardaioli E."/>
            <person name="Iannotti N."/>
            <person name="Marturano G."/>
            <person name="Paoli F."/>
            <person name="Bruttini M."/>
            <person name="Carapelli A."/>
            <person name="Frati F."/>
            <person name="Nardi F."/>
        </authorList>
    </citation>
    <scope>NUCLEOTIDE SEQUENCE [LARGE SCALE GENOMIC DNA]</scope>
    <source>
        <strain evidence="2">DMR45628</strain>
    </source>
</reference>
<evidence type="ECO:0000313" key="2">
    <source>
        <dbReference type="EMBL" id="KAK9710744.1"/>
    </source>
</evidence>
<dbReference type="Proteomes" id="UP001458880">
    <property type="component" value="Unassembled WGS sequence"/>
</dbReference>
<name>A0AAW1K156_POPJA</name>
<dbReference type="EMBL" id="JASPKY010000289">
    <property type="protein sequence ID" value="KAK9710744.1"/>
    <property type="molecule type" value="Genomic_DNA"/>
</dbReference>
<feature type="compositionally biased region" description="Polar residues" evidence="1">
    <location>
        <begin position="406"/>
        <end position="417"/>
    </location>
</feature>
<comment type="caution">
    <text evidence="2">The sequence shown here is derived from an EMBL/GenBank/DDBJ whole genome shotgun (WGS) entry which is preliminary data.</text>
</comment>
<keyword evidence="3" id="KW-1185">Reference proteome</keyword>
<evidence type="ECO:0000313" key="3">
    <source>
        <dbReference type="Proteomes" id="UP001458880"/>
    </source>
</evidence>
<evidence type="ECO:0000256" key="1">
    <source>
        <dbReference type="SAM" id="MobiDB-lite"/>
    </source>
</evidence>
<feature type="region of interest" description="Disordered" evidence="1">
    <location>
        <begin position="389"/>
        <end position="417"/>
    </location>
</feature>
<protein>
    <submittedName>
        <fullName evidence="2">Uncharacterized protein</fullName>
    </submittedName>
</protein>
<proteinExistence type="predicted"/>